<dbReference type="AlphaFoldDB" id="A0A8S0QZJ9"/>
<sequence>MRVDDASRSDVERQRADPSIDAGCGPTRIEATAKARAVDTSTEHHRPDYGGQHEPSACLDTCTLPVLACGLPIRPVLKHGPRSLTCVRVNSASKPMSLPTLEMAQLEVGSSGWKSTTRLMVFDAPPTALENSEDQVPSALGCTHNRIRSPRWTVSGQWNNVGKESQQNGSVTSGKRLPLRLGTGIPVPNPSTVDGLLELLLQ</sequence>
<feature type="compositionally biased region" description="Basic and acidic residues" evidence="1">
    <location>
        <begin position="1"/>
        <end position="18"/>
    </location>
</feature>
<dbReference type="Gramene" id="OE9A092549T1">
    <property type="protein sequence ID" value="OE9A092549C1"/>
    <property type="gene ID" value="OE9A092549"/>
</dbReference>
<evidence type="ECO:0000313" key="2">
    <source>
        <dbReference type="EMBL" id="CAA2971819.1"/>
    </source>
</evidence>
<dbReference type="EMBL" id="CACTIH010002026">
    <property type="protein sequence ID" value="CAA2971819.1"/>
    <property type="molecule type" value="Genomic_DNA"/>
</dbReference>
<evidence type="ECO:0000313" key="3">
    <source>
        <dbReference type="Proteomes" id="UP000594638"/>
    </source>
</evidence>
<name>A0A8S0QZJ9_OLEEU</name>
<evidence type="ECO:0000256" key="1">
    <source>
        <dbReference type="SAM" id="MobiDB-lite"/>
    </source>
</evidence>
<feature type="region of interest" description="Disordered" evidence="1">
    <location>
        <begin position="156"/>
        <end position="175"/>
    </location>
</feature>
<feature type="compositionally biased region" description="Basic and acidic residues" evidence="1">
    <location>
        <begin position="31"/>
        <end position="48"/>
    </location>
</feature>
<organism evidence="2 3">
    <name type="scientific">Olea europaea subsp. europaea</name>
    <dbReference type="NCBI Taxonomy" id="158383"/>
    <lineage>
        <taxon>Eukaryota</taxon>
        <taxon>Viridiplantae</taxon>
        <taxon>Streptophyta</taxon>
        <taxon>Embryophyta</taxon>
        <taxon>Tracheophyta</taxon>
        <taxon>Spermatophyta</taxon>
        <taxon>Magnoliopsida</taxon>
        <taxon>eudicotyledons</taxon>
        <taxon>Gunneridae</taxon>
        <taxon>Pentapetalae</taxon>
        <taxon>asterids</taxon>
        <taxon>lamiids</taxon>
        <taxon>Lamiales</taxon>
        <taxon>Oleaceae</taxon>
        <taxon>Oleeae</taxon>
        <taxon>Olea</taxon>
    </lineage>
</organism>
<proteinExistence type="predicted"/>
<dbReference type="OrthoDB" id="1721742at2759"/>
<keyword evidence="3" id="KW-1185">Reference proteome</keyword>
<protein>
    <submittedName>
        <fullName evidence="2">Uncharacterized protein</fullName>
    </submittedName>
</protein>
<dbReference type="Proteomes" id="UP000594638">
    <property type="component" value="Unassembled WGS sequence"/>
</dbReference>
<gene>
    <name evidence="2" type="ORF">OLEA9_A092549</name>
</gene>
<reference evidence="2 3" key="1">
    <citation type="submission" date="2019-12" db="EMBL/GenBank/DDBJ databases">
        <authorList>
            <person name="Alioto T."/>
            <person name="Alioto T."/>
            <person name="Gomez Garrido J."/>
        </authorList>
    </citation>
    <scope>NUCLEOTIDE SEQUENCE [LARGE SCALE GENOMIC DNA]</scope>
</reference>
<accession>A0A8S0QZJ9</accession>
<feature type="compositionally biased region" description="Polar residues" evidence="1">
    <location>
        <begin position="156"/>
        <end position="173"/>
    </location>
</feature>
<comment type="caution">
    <text evidence="2">The sequence shown here is derived from an EMBL/GenBank/DDBJ whole genome shotgun (WGS) entry which is preliminary data.</text>
</comment>
<feature type="region of interest" description="Disordered" evidence="1">
    <location>
        <begin position="1"/>
        <end position="53"/>
    </location>
</feature>